<dbReference type="AlphaFoldDB" id="A0A6J6HMF8"/>
<dbReference type="Pfam" id="PF00561">
    <property type="entry name" value="Abhydrolase_1"/>
    <property type="match status" value="1"/>
</dbReference>
<name>A0A6J6HMF8_9ZZZZ</name>
<gene>
    <name evidence="2" type="ORF">UFOPK1874_00619</name>
</gene>
<organism evidence="2">
    <name type="scientific">freshwater metagenome</name>
    <dbReference type="NCBI Taxonomy" id="449393"/>
    <lineage>
        <taxon>unclassified sequences</taxon>
        <taxon>metagenomes</taxon>
        <taxon>ecological metagenomes</taxon>
    </lineage>
</organism>
<dbReference type="Gene3D" id="3.40.50.1820">
    <property type="entry name" value="alpha/beta hydrolase"/>
    <property type="match status" value="1"/>
</dbReference>
<accession>A0A6J6HMF8</accession>
<dbReference type="EMBL" id="CAEZUX010000054">
    <property type="protein sequence ID" value="CAB4614216.1"/>
    <property type="molecule type" value="Genomic_DNA"/>
</dbReference>
<dbReference type="InterPro" id="IPR029058">
    <property type="entry name" value="AB_hydrolase_fold"/>
</dbReference>
<feature type="domain" description="AB hydrolase-1" evidence="1">
    <location>
        <begin position="9"/>
        <end position="281"/>
    </location>
</feature>
<sequence length="314" mass="33323">MGADIRQLNVIAIAPRGSVDSPMPTGSEHLVSTLTVADDVDTVRRELSLRTVSILAWGSGATSAATLKMLNPDVVKTMVLDSPSDPGASQTMLAQKQIDSSESAVVEAMRWCASHISCPMNANVAKELNKFKTALRVGRIDGGANYDTIARAGTAALAAGEPQELFVAIAEAAEGDSQRLLGLGGAAPTIASAYAPCADVSKKAAARMAQMYAANMEKKTRLIHIGAEATVYGFCKDLPESSLTLGKIDADNNAFKSDVLVTIARGDQVVPSYAARMMAKRMEWTYESVYANRHLVVGIDRAITARALQFLMKS</sequence>
<protein>
    <submittedName>
        <fullName evidence="2">Unannotated protein</fullName>
    </submittedName>
</protein>
<proteinExistence type="predicted"/>
<dbReference type="SUPFAM" id="SSF53474">
    <property type="entry name" value="alpha/beta-Hydrolases"/>
    <property type="match status" value="1"/>
</dbReference>
<evidence type="ECO:0000313" key="2">
    <source>
        <dbReference type="EMBL" id="CAB4614216.1"/>
    </source>
</evidence>
<dbReference type="InterPro" id="IPR000073">
    <property type="entry name" value="AB_hydrolase_1"/>
</dbReference>
<evidence type="ECO:0000259" key="1">
    <source>
        <dbReference type="Pfam" id="PF00561"/>
    </source>
</evidence>
<reference evidence="2" key="1">
    <citation type="submission" date="2020-05" db="EMBL/GenBank/DDBJ databases">
        <authorList>
            <person name="Chiriac C."/>
            <person name="Salcher M."/>
            <person name="Ghai R."/>
            <person name="Kavagutti S V."/>
        </authorList>
    </citation>
    <scope>NUCLEOTIDE SEQUENCE</scope>
</reference>